<evidence type="ECO:0000313" key="4">
    <source>
        <dbReference type="Proteomes" id="UP001620626"/>
    </source>
</evidence>
<dbReference type="PROSITE" id="PS50144">
    <property type="entry name" value="MATH"/>
    <property type="match status" value="1"/>
</dbReference>
<sequence length="129" mass="14779">MTEIQTKNESTEKWLSFYLSCDSSEKDGNWSRKCSSIFRIVSQKSGVVDYKRGELTDENTFNSETSSWGFSNFISFAEPMDPSNAFYNREEDKVTLATAPFLSFVPKYASISEIKALKWEIATRSLPRL</sequence>
<feature type="domain" description="MATH" evidence="1">
    <location>
        <begin position="1"/>
        <end position="98"/>
    </location>
</feature>
<accession>A0ABD2IUP6</accession>
<gene>
    <name evidence="2" type="ORF">niasHT_036820</name>
    <name evidence="3" type="ORF">niasHT_036822</name>
</gene>
<dbReference type="Pfam" id="PF22486">
    <property type="entry name" value="MATH_2"/>
    <property type="match status" value="1"/>
</dbReference>
<dbReference type="Gene3D" id="2.60.210.10">
    <property type="entry name" value="Apoptosis, Tumor Necrosis Factor Receptor Associated Protein 2, Chain A"/>
    <property type="match status" value="1"/>
</dbReference>
<dbReference type="SUPFAM" id="SSF49599">
    <property type="entry name" value="TRAF domain-like"/>
    <property type="match status" value="1"/>
</dbReference>
<keyword evidence="4" id="KW-1185">Reference proteome</keyword>
<dbReference type="AlphaFoldDB" id="A0ABD2IUP6"/>
<dbReference type="InterPro" id="IPR002083">
    <property type="entry name" value="MATH/TRAF_dom"/>
</dbReference>
<dbReference type="EMBL" id="JBICBT010001095">
    <property type="protein sequence ID" value="KAL3083692.1"/>
    <property type="molecule type" value="Genomic_DNA"/>
</dbReference>
<dbReference type="Proteomes" id="UP001620626">
    <property type="component" value="Unassembled WGS sequence"/>
</dbReference>
<reference evidence="3 4" key="1">
    <citation type="submission" date="2024-10" db="EMBL/GenBank/DDBJ databases">
        <authorList>
            <person name="Kim D."/>
        </authorList>
    </citation>
    <scope>NUCLEOTIDE SEQUENCE [LARGE SCALE GENOMIC DNA]</scope>
    <source>
        <strain evidence="3">BH-2024</strain>
    </source>
</reference>
<organism evidence="3 4">
    <name type="scientific">Heterodera trifolii</name>
    <dbReference type="NCBI Taxonomy" id="157864"/>
    <lineage>
        <taxon>Eukaryota</taxon>
        <taxon>Metazoa</taxon>
        <taxon>Ecdysozoa</taxon>
        <taxon>Nematoda</taxon>
        <taxon>Chromadorea</taxon>
        <taxon>Rhabditida</taxon>
        <taxon>Tylenchina</taxon>
        <taxon>Tylenchomorpha</taxon>
        <taxon>Tylenchoidea</taxon>
        <taxon>Heteroderidae</taxon>
        <taxon>Heteroderinae</taxon>
        <taxon>Heterodera</taxon>
    </lineage>
</organism>
<evidence type="ECO:0000313" key="3">
    <source>
        <dbReference type="EMBL" id="KAL3083694.1"/>
    </source>
</evidence>
<evidence type="ECO:0000313" key="2">
    <source>
        <dbReference type="EMBL" id="KAL3083692.1"/>
    </source>
</evidence>
<dbReference type="CDD" id="cd00121">
    <property type="entry name" value="MATH"/>
    <property type="match status" value="1"/>
</dbReference>
<protein>
    <recommendedName>
        <fullName evidence="1">MATH domain-containing protein</fullName>
    </recommendedName>
</protein>
<dbReference type="EMBL" id="JBICBT010001095">
    <property type="protein sequence ID" value="KAL3083694.1"/>
    <property type="molecule type" value="Genomic_DNA"/>
</dbReference>
<name>A0ABD2IUP6_9BILA</name>
<dbReference type="InterPro" id="IPR008974">
    <property type="entry name" value="TRAF-like"/>
</dbReference>
<evidence type="ECO:0000259" key="1">
    <source>
        <dbReference type="PROSITE" id="PS50144"/>
    </source>
</evidence>
<comment type="caution">
    <text evidence="3">The sequence shown here is derived from an EMBL/GenBank/DDBJ whole genome shotgun (WGS) entry which is preliminary data.</text>
</comment>
<proteinExistence type="predicted"/>